<proteinExistence type="inferred from homology"/>
<dbReference type="InterPro" id="IPR000109">
    <property type="entry name" value="POT_fam"/>
</dbReference>
<sequence>MATQYEMEAATLHQTLDQPDLSNKKQDLAGEPLTDRPQAAGHMTADEKAAALESSSHSPSLIEEDDGYGGDVPTEEEKKTLRRIGDSVPKAAFLVAVVELCERFTYYGASNLFQNYIQRPLDGSQGRGALGLGHQGATGLSTFFQFWCYVTPIFGAIVADQYLGKYNTILIFCFVYIAGLLILVCTSIPGALAAGSGLGGFVTAIVVIGIGTGGIKSNVAPLIADQYKRRQMKVTTDAKTGERVIIDPAITITRIYMIFYFCINLGSLSGIATPYMERDVGFWSAFLLCLCMFLLGTVVLILGRKVYVVRPPQGSVVTDCFRAIWMMIKNRNMDAAKPTYQLAMGHDSVASKIKWDDRFVDEVKRALIACKVFCFYPVYWVVYGQFSGNFVTQAGQMAGHGIPNDLMQNFDPIAIIVFLPIIERLVMPALRKAGIPFPPITRIVIGFWVAALAMAYAAIIQHFIYKAGPCFDQPLCDASIVNGQTTGNNIHIAAQTGAYMLIGISEIFASVTGYEYAYTKAPPSMKSFVQSMFLLTNAFGSAISEALNPVLYDPAIQWMFVGVGVASFIAGCVIWVMFHHLNDTEEEMNALDQDYDKDPTLRRASVHDERTVGLHHQDEKA</sequence>
<organism evidence="10 11">
    <name type="scientific">Pseudopithomyces chartarum</name>
    <dbReference type="NCBI Taxonomy" id="1892770"/>
    <lineage>
        <taxon>Eukaryota</taxon>
        <taxon>Fungi</taxon>
        <taxon>Dikarya</taxon>
        <taxon>Ascomycota</taxon>
        <taxon>Pezizomycotina</taxon>
        <taxon>Dothideomycetes</taxon>
        <taxon>Pleosporomycetidae</taxon>
        <taxon>Pleosporales</taxon>
        <taxon>Massarineae</taxon>
        <taxon>Didymosphaeriaceae</taxon>
        <taxon>Pseudopithomyces</taxon>
    </lineage>
</organism>
<reference evidence="10 11" key="1">
    <citation type="submission" date="2021-02" db="EMBL/GenBank/DDBJ databases">
        <title>Genome assembly of Pseudopithomyces chartarum.</title>
        <authorList>
            <person name="Jauregui R."/>
            <person name="Singh J."/>
            <person name="Voisey C."/>
        </authorList>
    </citation>
    <scope>NUCLEOTIDE SEQUENCE [LARGE SCALE GENOMIC DNA]</scope>
    <source>
        <strain evidence="10 11">AGR01</strain>
    </source>
</reference>
<evidence type="ECO:0000256" key="9">
    <source>
        <dbReference type="SAM" id="Phobius"/>
    </source>
</evidence>
<evidence type="ECO:0000256" key="2">
    <source>
        <dbReference type="ARBA" id="ARBA00005982"/>
    </source>
</evidence>
<keyword evidence="3 7" id="KW-0813">Transport</keyword>
<evidence type="ECO:0000256" key="4">
    <source>
        <dbReference type="ARBA" id="ARBA00022692"/>
    </source>
</evidence>
<feature type="transmembrane region" description="Helical" evidence="9">
    <location>
        <begin position="282"/>
        <end position="303"/>
    </location>
</feature>
<accession>A0AAN6LWV8</accession>
<feature type="transmembrane region" description="Helical" evidence="9">
    <location>
        <begin position="443"/>
        <end position="465"/>
    </location>
</feature>
<dbReference type="GO" id="GO:0005886">
    <property type="term" value="C:plasma membrane"/>
    <property type="evidence" value="ECO:0007669"/>
    <property type="project" value="UniProtKB-ARBA"/>
</dbReference>
<evidence type="ECO:0000313" key="11">
    <source>
        <dbReference type="Proteomes" id="UP001280581"/>
    </source>
</evidence>
<feature type="transmembrane region" description="Helical" evidence="9">
    <location>
        <begin position="406"/>
        <end position="422"/>
    </location>
</feature>
<dbReference type="Pfam" id="PF00854">
    <property type="entry name" value="PTR2"/>
    <property type="match status" value="1"/>
</dbReference>
<evidence type="ECO:0000256" key="5">
    <source>
        <dbReference type="ARBA" id="ARBA00022989"/>
    </source>
</evidence>
<dbReference type="Proteomes" id="UP001280581">
    <property type="component" value="Unassembled WGS sequence"/>
</dbReference>
<dbReference type="PROSITE" id="PS01023">
    <property type="entry name" value="PTR2_2"/>
    <property type="match status" value="1"/>
</dbReference>
<comment type="caution">
    <text evidence="10">The sequence shown here is derived from an EMBL/GenBank/DDBJ whole genome shotgun (WGS) entry which is preliminary data.</text>
</comment>
<comment type="similarity">
    <text evidence="2 7">Belongs to the major facilitator superfamily. Proton-dependent oligopeptide transporter (POT/PTR) (TC 2.A.17) family.</text>
</comment>
<comment type="subcellular location">
    <subcellularLocation>
        <location evidence="1 7">Membrane</location>
        <topology evidence="1 7">Multi-pass membrane protein</topology>
    </subcellularLocation>
</comment>
<dbReference type="FunFam" id="1.20.1250.20:FF:000085">
    <property type="entry name" value="MFS peptide transporter Ptr2"/>
    <property type="match status" value="1"/>
</dbReference>
<evidence type="ECO:0000256" key="6">
    <source>
        <dbReference type="ARBA" id="ARBA00023136"/>
    </source>
</evidence>
<evidence type="ECO:0000256" key="3">
    <source>
        <dbReference type="ARBA" id="ARBA00022448"/>
    </source>
</evidence>
<keyword evidence="11" id="KW-1185">Reference proteome</keyword>
<gene>
    <name evidence="10" type="ORF">GRF29_77g1439787</name>
</gene>
<keyword evidence="6 9" id="KW-0472">Membrane</keyword>
<feature type="region of interest" description="Disordered" evidence="8">
    <location>
        <begin position="1"/>
        <end position="72"/>
    </location>
</feature>
<dbReference type="AlphaFoldDB" id="A0AAN6LWV8"/>
<feature type="transmembrane region" description="Helical" evidence="9">
    <location>
        <begin position="198"/>
        <end position="223"/>
    </location>
</feature>
<dbReference type="Gene3D" id="1.20.1250.20">
    <property type="entry name" value="MFS general substrate transporter like domains"/>
    <property type="match status" value="1"/>
</dbReference>
<keyword evidence="4 7" id="KW-0812">Transmembrane</keyword>
<protein>
    <submittedName>
        <fullName evidence="10">Uncharacterized protein</fullName>
    </submittedName>
</protein>
<feature type="transmembrane region" description="Helical" evidence="9">
    <location>
        <begin position="169"/>
        <end position="192"/>
    </location>
</feature>
<dbReference type="EMBL" id="WVTA01000007">
    <property type="protein sequence ID" value="KAK3208646.1"/>
    <property type="molecule type" value="Genomic_DNA"/>
</dbReference>
<name>A0AAN6LWV8_9PLEO</name>
<feature type="transmembrane region" description="Helical" evidence="9">
    <location>
        <begin position="555"/>
        <end position="578"/>
    </location>
</feature>
<dbReference type="InterPro" id="IPR018456">
    <property type="entry name" value="PTR2_symporter_CS"/>
</dbReference>
<evidence type="ECO:0000256" key="8">
    <source>
        <dbReference type="SAM" id="MobiDB-lite"/>
    </source>
</evidence>
<feature type="compositionally biased region" description="Polar residues" evidence="8">
    <location>
        <begin position="12"/>
        <end position="21"/>
    </location>
</feature>
<dbReference type="InterPro" id="IPR036259">
    <property type="entry name" value="MFS_trans_sf"/>
</dbReference>
<dbReference type="SUPFAM" id="SSF103473">
    <property type="entry name" value="MFS general substrate transporter"/>
    <property type="match status" value="1"/>
</dbReference>
<keyword evidence="5 9" id="KW-1133">Transmembrane helix</keyword>
<evidence type="ECO:0000313" key="10">
    <source>
        <dbReference type="EMBL" id="KAK3208646.1"/>
    </source>
</evidence>
<evidence type="ECO:0000256" key="1">
    <source>
        <dbReference type="ARBA" id="ARBA00004141"/>
    </source>
</evidence>
<dbReference type="GO" id="GO:0071916">
    <property type="term" value="F:dipeptide transmembrane transporter activity"/>
    <property type="evidence" value="ECO:0007669"/>
    <property type="project" value="UniProtKB-ARBA"/>
</dbReference>
<feature type="transmembrane region" description="Helical" evidence="9">
    <location>
        <begin position="366"/>
        <end position="386"/>
    </location>
</feature>
<dbReference type="PANTHER" id="PTHR11654">
    <property type="entry name" value="OLIGOPEPTIDE TRANSPORTER-RELATED"/>
    <property type="match status" value="1"/>
</dbReference>
<feature type="transmembrane region" description="Helical" evidence="9">
    <location>
        <begin position="255"/>
        <end position="276"/>
    </location>
</feature>
<evidence type="ECO:0000256" key="7">
    <source>
        <dbReference type="RuleBase" id="RU003755"/>
    </source>
</evidence>